<dbReference type="Proteomes" id="UP000427634">
    <property type="component" value="Segment"/>
</dbReference>
<protein>
    <submittedName>
        <fullName evidence="1">Uncharacterized protein</fullName>
    </submittedName>
</protein>
<keyword evidence="2" id="KW-1185">Reference proteome</keyword>
<proteinExistence type="predicted"/>
<dbReference type="EMBL" id="MN689528">
    <property type="protein sequence ID" value="QGT53479.1"/>
    <property type="molecule type" value="Genomic_DNA"/>
</dbReference>
<name>A0A650ETV5_9CAUD</name>
<accession>A0A650ETV5</accession>
<organism evidence="1 2">
    <name type="scientific">Lactococcus phage CHPC972</name>
    <dbReference type="NCBI Taxonomy" id="2675260"/>
    <lineage>
        <taxon>Viruses</taxon>
        <taxon>Duplodnaviria</taxon>
        <taxon>Heunggongvirae</taxon>
        <taxon>Uroviricota</taxon>
        <taxon>Caudoviricetes</taxon>
        <taxon>Ceduovirus</taxon>
        <taxon>Ceduovirus CHPC972</taxon>
    </lineage>
</organism>
<evidence type="ECO:0000313" key="2">
    <source>
        <dbReference type="Proteomes" id="UP000427634"/>
    </source>
</evidence>
<evidence type="ECO:0000313" key="1">
    <source>
        <dbReference type="EMBL" id="QGT53479.1"/>
    </source>
</evidence>
<reference evidence="1 2" key="1">
    <citation type="submission" date="2019-11" db="EMBL/GenBank/DDBJ databases">
        <title>Genome Sequences of 31 Lactococcus lactis Bacteriophages Isolated from Foods.</title>
        <authorList>
            <person name="Marcelli B."/>
            <person name="de Jong A."/>
            <person name="Kuipers O.P."/>
        </authorList>
    </citation>
    <scope>NUCLEOTIDE SEQUENCE [LARGE SCALE GENOMIC DNA]</scope>
</reference>
<sequence>MQYKPICELTGVLYSKGYLINNQTKNHSFEWHVIEEL</sequence>
<gene>
    <name evidence="1" type="ORF">CHPC972_001144</name>
</gene>